<dbReference type="Proteomes" id="UP000249057">
    <property type="component" value="Unassembled WGS sequence"/>
</dbReference>
<reference evidence="1" key="1">
    <citation type="submission" date="2018-02" db="EMBL/GenBank/DDBJ databases">
        <title>The genomes of Aspergillus section Nigri reveals drivers in fungal speciation.</title>
        <authorList>
            <consortium name="DOE Joint Genome Institute"/>
            <person name="Vesth T.C."/>
            <person name="Nybo J."/>
            <person name="Theobald S."/>
            <person name="Brandl J."/>
            <person name="Frisvad J.C."/>
            <person name="Nielsen K.F."/>
            <person name="Lyhne E.K."/>
            <person name="Kogle M.E."/>
            <person name="Kuo A."/>
            <person name="Riley R."/>
            <person name="Clum A."/>
            <person name="Nolan M."/>
            <person name="Lipzen A."/>
            <person name="Salamov A."/>
            <person name="Henrissat B."/>
            <person name="Wiebenga A."/>
            <person name="De vries R.P."/>
            <person name="Grigoriev I.V."/>
            <person name="Mortensen U.H."/>
            <person name="Andersen M.R."/>
            <person name="Baker S.E."/>
        </authorList>
    </citation>
    <scope>NUCLEOTIDE SEQUENCE</scope>
    <source>
        <strain evidence="1">CBS 621.78</strain>
    </source>
</reference>
<organism evidence="1 2">
    <name type="scientific">Aspergillus brunneoviolaceus CBS 621.78</name>
    <dbReference type="NCBI Taxonomy" id="1450534"/>
    <lineage>
        <taxon>Eukaryota</taxon>
        <taxon>Fungi</taxon>
        <taxon>Dikarya</taxon>
        <taxon>Ascomycota</taxon>
        <taxon>Pezizomycotina</taxon>
        <taxon>Eurotiomycetes</taxon>
        <taxon>Eurotiomycetidae</taxon>
        <taxon>Eurotiales</taxon>
        <taxon>Aspergillaceae</taxon>
        <taxon>Aspergillus</taxon>
        <taxon>Aspergillus subgen. Circumdati</taxon>
    </lineage>
</organism>
<name>A0ACD1GDC5_9EURO</name>
<evidence type="ECO:0000313" key="2">
    <source>
        <dbReference type="Proteomes" id="UP000249057"/>
    </source>
</evidence>
<sequence length="473" mass="52367">MAMALDVGSPYHGSSHHPDTIHYMSTSPASDPLQLLASNPAIYPAGYAGNLSLHNYRKLVSDSDPFIDGQDGKLLRRKNAALHLNQAQLDSVPLSTPFSMSSPASSPPPLSPSYSPSARSEQDPDMPHGFDLSPNVATTAPLSAPLSATFPRENPHRLLVCDQDTFRDRLESYPEPGTDPECFTRRHTRTRSDSILWSMKKTTATIVDHGTSFEIINPHESLNFARIVSFIEDVDAYSLRASSGHHRESYIEVINETEVDPRPESQPGDDHADPSSEQDSQQVHHELVGDSPHLPMPSISERLEREDADDMASNYSRSPGCTRKRPAPLRPRAWTDESDLGEPGSPIREDGDCRSHVQFPLPTPSPYSLSDSHPTSLPGPAAAYYDLNLWYGPHGVDQSQGHPHPLHSNPTSPHYLCPSPFISHLALPEQQEIRIQSGITKITDRRKKNVKPGSSGPLKPLKRLYNMLQRKRQ</sequence>
<proteinExistence type="predicted"/>
<protein>
    <submittedName>
        <fullName evidence="1">Uncharacterized protein</fullName>
    </submittedName>
</protein>
<keyword evidence="2" id="KW-1185">Reference proteome</keyword>
<accession>A0ACD1GDC5</accession>
<dbReference type="EMBL" id="KZ825331">
    <property type="protein sequence ID" value="RAH47178.1"/>
    <property type="molecule type" value="Genomic_DNA"/>
</dbReference>
<gene>
    <name evidence="1" type="ORF">BO95DRAFT_430470</name>
</gene>
<evidence type="ECO:0000313" key="1">
    <source>
        <dbReference type="EMBL" id="RAH47178.1"/>
    </source>
</evidence>